<feature type="domain" description="PNPLA" evidence="2">
    <location>
        <begin position="1"/>
        <end position="135"/>
    </location>
</feature>
<dbReference type="InterPro" id="IPR045943">
    <property type="entry name" value="DUF6363"/>
</dbReference>
<evidence type="ECO:0000256" key="1">
    <source>
        <dbReference type="ARBA" id="ARBA00023098"/>
    </source>
</evidence>
<evidence type="ECO:0000313" key="5">
    <source>
        <dbReference type="Proteomes" id="UP000321787"/>
    </source>
</evidence>
<dbReference type="AlphaFoldDB" id="A0A510UTS6"/>
<sequence>MKGIFASGVLDSFFDNKYNDFDIAIGVSSGAINLASWLSGQRGRSNVIITDFAQEKSFISYRKFFLGGHLIDLDWLWKTKQSKYPLNIEGLIKNKTQFYVVTSDVTKMQTLYESVDALNCDLKIKASCALPFLYKNKLYFNDSRRQGDVRNIFIPKLVTKYMMNEFSNVELIINQHNQSYNGAIDFITCPPKDCKINAIYTDFNFNVGLLTTNINYLNSGYDMGYRKGEEFIKSLDIEL</sequence>
<dbReference type="GO" id="GO:0006629">
    <property type="term" value="P:lipid metabolic process"/>
    <property type="evidence" value="ECO:0007669"/>
    <property type="project" value="UniProtKB-KW"/>
</dbReference>
<evidence type="ECO:0000259" key="3">
    <source>
        <dbReference type="Pfam" id="PF19890"/>
    </source>
</evidence>
<keyword evidence="1" id="KW-0443">Lipid metabolism</keyword>
<dbReference type="InterPro" id="IPR016035">
    <property type="entry name" value="Acyl_Trfase/lysoPLipase"/>
</dbReference>
<name>A0A510UTS6_ALIFS</name>
<evidence type="ECO:0000259" key="2">
    <source>
        <dbReference type="Pfam" id="PF01734"/>
    </source>
</evidence>
<protein>
    <submittedName>
        <fullName evidence="4">Patatin family protein</fullName>
    </submittedName>
</protein>
<dbReference type="Pfam" id="PF19890">
    <property type="entry name" value="DUF6363"/>
    <property type="match status" value="1"/>
</dbReference>
<dbReference type="Pfam" id="PF01734">
    <property type="entry name" value="Patatin"/>
    <property type="match status" value="1"/>
</dbReference>
<organism evidence="4 5">
    <name type="scientific">Aliivibrio fischeri</name>
    <name type="common">Vibrio fischeri</name>
    <dbReference type="NCBI Taxonomy" id="668"/>
    <lineage>
        <taxon>Bacteria</taxon>
        <taxon>Pseudomonadati</taxon>
        <taxon>Pseudomonadota</taxon>
        <taxon>Gammaproteobacteria</taxon>
        <taxon>Vibrionales</taxon>
        <taxon>Vibrionaceae</taxon>
        <taxon>Aliivibrio</taxon>
    </lineage>
</organism>
<accession>A0A510UTS6</accession>
<dbReference type="EMBL" id="BJTZ01000109">
    <property type="protein sequence ID" value="GEK16225.1"/>
    <property type="molecule type" value="Genomic_DNA"/>
</dbReference>
<feature type="domain" description="DUF6363" evidence="3">
    <location>
        <begin position="172"/>
        <end position="235"/>
    </location>
</feature>
<dbReference type="Proteomes" id="UP000321787">
    <property type="component" value="Unassembled WGS sequence"/>
</dbReference>
<gene>
    <name evidence="4" type="ORF">AFI02nite_42610</name>
</gene>
<comment type="caution">
    <text evidence="4">The sequence shown here is derived from an EMBL/GenBank/DDBJ whole genome shotgun (WGS) entry which is preliminary data.</text>
</comment>
<reference evidence="4 5" key="1">
    <citation type="submission" date="2019-07" db="EMBL/GenBank/DDBJ databases">
        <title>Whole genome shotgun sequence of Aliivibrio fischeri NBRC 101058.</title>
        <authorList>
            <person name="Hosoyama A."/>
            <person name="Uohara A."/>
            <person name="Ohji S."/>
            <person name="Ichikawa N."/>
        </authorList>
    </citation>
    <scope>NUCLEOTIDE SEQUENCE [LARGE SCALE GENOMIC DNA]</scope>
    <source>
        <strain evidence="4 5">NBRC 101058</strain>
    </source>
</reference>
<evidence type="ECO:0000313" key="4">
    <source>
        <dbReference type="EMBL" id="GEK16225.1"/>
    </source>
</evidence>
<proteinExistence type="predicted"/>
<dbReference type="SUPFAM" id="SSF52151">
    <property type="entry name" value="FabD/lysophospholipase-like"/>
    <property type="match status" value="1"/>
</dbReference>
<dbReference type="InterPro" id="IPR002641">
    <property type="entry name" value="PNPLA_dom"/>
</dbReference>